<keyword evidence="5" id="KW-0328">Glycosyltransferase</keyword>
<keyword evidence="9" id="KW-0735">Signal-anchor</keyword>
<dbReference type="EC" id="2.4.1.122" evidence="4"/>
<dbReference type="PANTHER" id="PTHR23033">
    <property type="entry name" value="BETA1,3-GALACTOSYLTRANSFERASE"/>
    <property type="match status" value="1"/>
</dbReference>
<evidence type="ECO:0000259" key="13">
    <source>
        <dbReference type="Pfam" id="PF02434"/>
    </source>
</evidence>
<feature type="transmembrane region" description="Helical" evidence="12">
    <location>
        <begin position="39"/>
        <end position="59"/>
    </location>
</feature>
<name>A0AB34JP08_PRYPA</name>
<evidence type="ECO:0000256" key="6">
    <source>
        <dbReference type="ARBA" id="ARBA00022679"/>
    </source>
</evidence>
<dbReference type="GO" id="GO:0016020">
    <property type="term" value="C:membrane"/>
    <property type="evidence" value="ECO:0007669"/>
    <property type="project" value="UniProtKB-SubCell"/>
</dbReference>
<evidence type="ECO:0000256" key="3">
    <source>
        <dbReference type="ARBA" id="ARBA00006462"/>
    </source>
</evidence>
<keyword evidence="11 12" id="KW-0472">Membrane</keyword>
<evidence type="ECO:0000256" key="8">
    <source>
        <dbReference type="ARBA" id="ARBA00022741"/>
    </source>
</evidence>
<evidence type="ECO:0000256" key="5">
    <source>
        <dbReference type="ARBA" id="ARBA00022676"/>
    </source>
</evidence>
<evidence type="ECO:0000256" key="12">
    <source>
        <dbReference type="SAM" id="Phobius"/>
    </source>
</evidence>
<dbReference type="InterPro" id="IPR026050">
    <property type="entry name" value="C1GALT1/C1GALT1_chp1"/>
</dbReference>
<keyword evidence="6" id="KW-0808">Transferase</keyword>
<accession>A0AB34JP08</accession>
<dbReference type="Proteomes" id="UP001515480">
    <property type="component" value="Unassembled WGS sequence"/>
</dbReference>
<dbReference type="Gene3D" id="3.90.550.50">
    <property type="match status" value="1"/>
</dbReference>
<dbReference type="EMBL" id="JBGBPQ010000006">
    <property type="protein sequence ID" value="KAL1522778.1"/>
    <property type="molecule type" value="Genomic_DNA"/>
</dbReference>
<comment type="similarity">
    <text evidence="3">Belongs to the glycosyltransferase 31 family. Beta3-Gal-T subfamily.</text>
</comment>
<evidence type="ECO:0000256" key="11">
    <source>
        <dbReference type="ARBA" id="ARBA00023136"/>
    </source>
</evidence>
<evidence type="ECO:0000313" key="14">
    <source>
        <dbReference type="EMBL" id="KAL1522778.1"/>
    </source>
</evidence>
<keyword evidence="15" id="KW-1185">Reference proteome</keyword>
<comment type="caution">
    <text evidence="14">The sequence shown here is derived from an EMBL/GenBank/DDBJ whole genome shotgun (WGS) entry which is preliminary data.</text>
</comment>
<sequence>MSTCHRETGRVRRGETGCPDVHTCMGRSPARPLSLVQRAVHMMVGATLMYALLMGLGMWRVEPRGRSRPFGSRSTPVIIPDLTSANGSVLSPHWSLDAIRAKTWKFQTPTPRRCSQATPGTHLTIDDVAFGILTSNRFVETRLRSQKNTWLRQVRHVVFYSESDIAWLPAVGLKPPPGEQLVGGGAWKNFPALMDLHQRFPHQKWIFFNDDDTYVFVRNLLRTLNNYDPNKDYYIGLYWTPRIDMEWKEVQLAYASGGAGYALSHHMMRRLAPLMPSCHGNYTRWAGDVRVGKCIVDLGVKITPELFHRQ</sequence>
<evidence type="ECO:0000256" key="9">
    <source>
        <dbReference type="ARBA" id="ARBA00022968"/>
    </source>
</evidence>
<keyword evidence="10 12" id="KW-1133">Transmembrane helix</keyword>
<keyword evidence="8" id="KW-0547">Nucleotide-binding</keyword>
<reference evidence="14 15" key="1">
    <citation type="journal article" date="2024" name="Science">
        <title>Giant polyketide synthase enzymes in the biosynthesis of giant marine polyether toxins.</title>
        <authorList>
            <person name="Fallon T.R."/>
            <person name="Shende V.V."/>
            <person name="Wierzbicki I.H."/>
            <person name="Pendleton A.L."/>
            <person name="Watervoot N.F."/>
            <person name="Auber R.P."/>
            <person name="Gonzalez D.J."/>
            <person name="Wisecaver J.H."/>
            <person name="Moore B.S."/>
        </authorList>
    </citation>
    <scope>NUCLEOTIDE SEQUENCE [LARGE SCALE GENOMIC DNA]</scope>
    <source>
        <strain evidence="14 15">12B1</strain>
    </source>
</reference>
<protein>
    <recommendedName>
        <fullName evidence="4">N-acetylgalactosaminide beta-1,3-galactosyltransferase</fullName>
        <ecNumber evidence="4">2.4.1.122</ecNumber>
    </recommendedName>
</protein>
<proteinExistence type="inferred from homology"/>
<comment type="pathway">
    <text evidence="2">Protein modification; protein glycosylation.</text>
</comment>
<evidence type="ECO:0000256" key="4">
    <source>
        <dbReference type="ARBA" id="ARBA00012557"/>
    </source>
</evidence>
<keyword evidence="7 12" id="KW-0812">Transmembrane</keyword>
<dbReference type="Pfam" id="PF02434">
    <property type="entry name" value="Fringe"/>
    <property type="match status" value="1"/>
</dbReference>
<feature type="domain" description="Fringe-like glycosyltransferase" evidence="13">
    <location>
        <begin position="122"/>
        <end position="308"/>
    </location>
</feature>
<evidence type="ECO:0000256" key="2">
    <source>
        <dbReference type="ARBA" id="ARBA00004922"/>
    </source>
</evidence>
<dbReference type="InterPro" id="IPR003378">
    <property type="entry name" value="Fringe-like_glycosylTrfase"/>
</dbReference>
<comment type="subcellular location">
    <subcellularLocation>
        <location evidence="1">Membrane</location>
        <topology evidence="1">Single-pass type II membrane protein</topology>
    </subcellularLocation>
</comment>
<gene>
    <name evidence="14" type="ORF">AB1Y20_017750</name>
</gene>
<evidence type="ECO:0000313" key="15">
    <source>
        <dbReference type="Proteomes" id="UP001515480"/>
    </source>
</evidence>
<dbReference type="GO" id="GO:0016263">
    <property type="term" value="F:glycoprotein-N-acetylgalactosamine 3-beta-galactosyltransferase activity"/>
    <property type="evidence" value="ECO:0007669"/>
    <property type="project" value="UniProtKB-EC"/>
</dbReference>
<evidence type="ECO:0000256" key="7">
    <source>
        <dbReference type="ARBA" id="ARBA00022692"/>
    </source>
</evidence>
<evidence type="ECO:0000256" key="1">
    <source>
        <dbReference type="ARBA" id="ARBA00004606"/>
    </source>
</evidence>
<dbReference type="GO" id="GO:0000166">
    <property type="term" value="F:nucleotide binding"/>
    <property type="evidence" value="ECO:0007669"/>
    <property type="project" value="UniProtKB-KW"/>
</dbReference>
<evidence type="ECO:0000256" key="10">
    <source>
        <dbReference type="ARBA" id="ARBA00022989"/>
    </source>
</evidence>
<organism evidence="14 15">
    <name type="scientific">Prymnesium parvum</name>
    <name type="common">Toxic golden alga</name>
    <dbReference type="NCBI Taxonomy" id="97485"/>
    <lineage>
        <taxon>Eukaryota</taxon>
        <taxon>Haptista</taxon>
        <taxon>Haptophyta</taxon>
        <taxon>Prymnesiophyceae</taxon>
        <taxon>Prymnesiales</taxon>
        <taxon>Prymnesiaceae</taxon>
        <taxon>Prymnesium</taxon>
    </lineage>
</organism>
<dbReference type="AlphaFoldDB" id="A0AB34JP08"/>